<evidence type="ECO:0000313" key="2">
    <source>
        <dbReference type="EMBL" id="XDQ05899.1"/>
    </source>
</evidence>
<sequence>MRKMLSAVGAFATAATAVVAMSGVAAAAPASNSTQFGCPSGAVCIYGQGVYPPDNPHPTNVYYSYGAHNLSNQLGYHYVINNQYGGASASLCKNYGGTNCVLTLAQDYYVNYDLTPINSITLNRP</sequence>
<protein>
    <recommendedName>
        <fullName evidence="3">Peptidase inhibitor family I36</fullName>
    </recommendedName>
</protein>
<evidence type="ECO:0000256" key="1">
    <source>
        <dbReference type="SAM" id="SignalP"/>
    </source>
</evidence>
<gene>
    <name evidence="2" type="ORF">AB5J58_39625</name>
</gene>
<accession>A0AB39MLQ1</accession>
<feature type="chain" id="PRO_5044195200" description="Peptidase inhibitor family I36" evidence="1">
    <location>
        <begin position="28"/>
        <end position="125"/>
    </location>
</feature>
<evidence type="ECO:0008006" key="3">
    <source>
        <dbReference type="Google" id="ProtNLM"/>
    </source>
</evidence>
<dbReference type="AlphaFoldDB" id="A0AB39MLQ1"/>
<feature type="signal peptide" evidence="1">
    <location>
        <begin position="1"/>
        <end position="27"/>
    </location>
</feature>
<reference evidence="2" key="1">
    <citation type="submission" date="2024-07" db="EMBL/GenBank/DDBJ databases">
        <authorList>
            <person name="Yu S.T."/>
        </authorList>
    </citation>
    <scope>NUCLEOTIDE SEQUENCE</scope>
    <source>
        <strain evidence="2">R08</strain>
    </source>
</reference>
<dbReference type="EMBL" id="CP163431">
    <property type="protein sequence ID" value="XDQ05899.1"/>
    <property type="molecule type" value="Genomic_DNA"/>
</dbReference>
<keyword evidence="1" id="KW-0732">Signal</keyword>
<proteinExistence type="predicted"/>
<name>A0AB39MLQ1_9ACTN</name>
<dbReference type="RefSeq" id="WP_369190979.1">
    <property type="nucleotide sequence ID" value="NZ_CP163431.1"/>
</dbReference>
<organism evidence="2">
    <name type="scientific">Streptomyces sp. R08</name>
    <dbReference type="NCBI Taxonomy" id="3238624"/>
    <lineage>
        <taxon>Bacteria</taxon>
        <taxon>Bacillati</taxon>
        <taxon>Actinomycetota</taxon>
        <taxon>Actinomycetes</taxon>
        <taxon>Kitasatosporales</taxon>
        <taxon>Streptomycetaceae</taxon>
        <taxon>Streptomyces</taxon>
    </lineage>
</organism>